<proteinExistence type="predicted"/>
<sequence>MAQTPSFTVENAAGAIVRGVINQVVASLVSLNSGTGAPPDTVPFMFWLYTGAEIPMLMMRNAADNGWIPLAEIEGGELRWIGALTDDPAQARALLQVARQQATTMDTTTGRGLLVGAFGLGATSTPYEVTDFNAAIRGGFFGAAAGAANGPAPTGVYAGFASFRNGGAGGTQVVTNINTGEIWHRARANEVWGAWQRFLREGYAEPLLGEWSHSGNVNQIDFTGLAGWSDIRVVFDFVVNNDATAVRVSYNNGASWQNTGYGGGVTDGVSATGSGDVMRLNRGGASGILAGEILLRNMSTPGRTVMLSQATTGSSRVPVAAYHAPDGVVNAIQIMNSTFSAGSVRVYGVRRA</sequence>
<organism evidence="1 2">
    <name type="scientific">Halodurantibacterium flavum</name>
    <dbReference type="NCBI Taxonomy" id="1382802"/>
    <lineage>
        <taxon>Bacteria</taxon>
        <taxon>Pseudomonadati</taxon>
        <taxon>Pseudomonadota</taxon>
        <taxon>Alphaproteobacteria</taxon>
        <taxon>Rhodobacterales</taxon>
        <taxon>Paracoccaceae</taxon>
        <taxon>Halodurantibacterium</taxon>
    </lineage>
</organism>
<evidence type="ECO:0000313" key="2">
    <source>
        <dbReference type="Proteomes" id="UP001597353"/>
    </source>
</evidence>
<comment type="caution">
    <text evidence="1">The sequence shown here is derived from an EMBL/GenBank/DDBJ whole genome shotgun (WGS) entry which is preliminary data.</text>
</comment>
<dbReference type="EMBL" id="JBHUGH010000013">
    <property type="protein sequence ID" value="MFD1913793.1"/>
    <property type="molecule type" value="Genomic_DNA"/>
</dbReference>
<evidence type="ECO:0000313" key="1">
    <source>
        <dbReference type="EMBL" id="MFD1913793.1"/>
    </source>
</evidence>
<dbReference type="RefSeq" id="WP_390264252.1">
    <property type="nucleotide sequence ID" value="NZ_JBHUGH010000013.1"/>
</dbReference>
<accession>A0ABW4S9K5</accession>
<name>A0ABW4S9K5_9RHOB</name>
<gene>
    <name evidence="1" type="ORF">ACFSGJ_16385</name>
</gene>
<dbReference type="CDD" id="cd19958">
    <property type="entry name" value="pyocin_knob"/>
    <property type="match status" value="1"/>
</dbReference>
<dbReference type="Proteomes" id="UP001597353">
    <property type="component" value="Unassembled WGS sequence"/>
</dbReference>
<protein>
    <submittedName>
        <fullName evidence="1">Pyocin knob domain-containing protein</fullName>
    </submittedName>
</protein>
<reference evidence="2" key="1">
    <citation type="journal article" date="2019" name="Int. J. Syst. Evol. Microbiol.">
        <title>The Global Catalogue of Microorganisms (GCM) 10K type strain sequencing project: providing services to taxonomists for standard genome sequencing and annotation.</title>
        <authorList>
            <consortium name="The Broad Institute Genomics Platform"/>
            <consortium name="The Broad Institute Genome Sequencing Center for Infectious Disease"/>
            <person name="Wu L."/>
            <person name="Ma J."/>
        </authorList>
    </citation>
    <scope>NUCLEOTIDE SEQUENCE [LARGE SCALE GENOMIC DNA]</scope>
    <source>
        <strain evidence="2">CGMCC 4.7242</strain>
    </source>
</reference>
<keyword evidence="2" id="KW-1185">Reference proteome</keyword>